<keyword evidence="8" id="KW-1185">Reference proteome</keyword>
<evidence type="ECO:0000313" key="8">
    <source>
        <dbReference type="Proteomes" id="UP001279734"/>
    </source>
</evidence>
<dbReference type="Gene3D" id="3.90.740.10">
    <property type="entry name" value="Valyl/Leucyl/Isoleucyl-tRNA synthetase, editing domain"/>
    <property type="match status" value="1"/>
</dbReference>
<reference evidence="7" key="1">
    <citation type="submission" date="2023-05" db="EMBL/GenBank/DDBJ databases">
        <title>Nepenthes gracilis genome sequencing.</title>
        <authorList>
            <person name="Fukushima K."/>
        </authorList>
    </citation>
    <scope>NUCLEOTIDE SEQUENCE</scope>
    <source>
        <strain evidence="7">SING2019-196</strain>
    </source>
</reference>
<keyword evidence="3" id="KW-0547">Nucleotide-binding</keyword>
<organism evidence="7 8">
    <name type="scientific">Nepenthes gracilis</name>
    <name type="common">Slender pitcher plant</name>
    <dbReference type="NCBI Taxonomy" id="150966"/>
    <lineage>
        <taxon>Eukaryota</taxon>
        <taxon>Viridiplantae</taxon>
        <taxon>Streptophyta</taxon>
        <taxon>Embryophyta</taxon>
        <taxon>Tracheophyta</taxon>
        <taxon>Spermatophyta</taxon>
        <taxon>Magnoliopsida</taxon>
        <taxon>eudicotyledons</taxon>
        <taxon>Gunneridae</taxon>
        <taxon>Pentapetalae</taxon>
        <taxon>Caryophyllales</taxon>
        <taxon>Nepenthaceae</taxon>
        <taxon>Nepenthes</taxon>
    </lineage>
</organism>
<evidence type="ECO:0000256" key="6">
    <source>
        <dbReference type="ARBA" id="ARBA00023146"/>
    </source>
</evidence>
<dbReference type="GO" id="GO:0004823">
    <property type="term" value="F:leucine-tRNA ligase activity"/>
    <property type="evidence" value="ECO:0007669"/>
    <property type="project" value="InterPro"/>
</dbReference>
<dbReference type="InterPro" id="IPR004493">
    <property type="entry name" value="Leu-tRNA-synth_Ia_arc/euk"/>
</dbReference>
<dbReference type="EMBL" id="BSYO01000039">
    <property type="protein sequence ID" value="GMH30927.1"/>
    <property type="molecule type" value="Genomic_DNA"/>
</dbReference>
<dbReference type="GO" id="GO:0002161">
    <property type="term" value="F:aminoacyl-tRNA deacylase activity"/>
    <property type="evidence" value="ECO:0007669"/>
    <property type="project" value="InterPro"/>
</dbReference>
<dbReference type="Proteomes" id="UP001279734">
    <property type="component" value="Unassembled WGS sequence"/>
</dbReference>
<gene>
    <name evidence="7" type="ORF">Nepgr_032770</name>
</gene>
<proteinExistence type="inferred from homology"/>
<dbReference type="InterPro" id="IPR009008">
    <property type="entry name" value="Val/Leu/Ile-tRNA-synth_edit"/>
</dbReference>
<dbReference type="SUPFAM" id="SSF52374">
    <property type="entry name" value="Nucleotidylyl transferase"/>
    <property type="match status" value="1"/>
</dbReference>
<evidence type="ECO:0000256" key="5">
    <source>
        <dbReference type="ARBA" id="ARBA00022917"/>
    </source>
</evidence>
<evidence type="ECO:0000256" key="4">
    <source>
        <dbReference type="ARBA" id="ARBA00022840"/>
    </source>
</evidence>
<evidence type="ECO:0000256" key="1">
    <source>
        <dbReference type="ARBA" id="ARBA00005594"/>
    </source>
</evidence>
<keyword evidence="2" id="KW-0436">Ligase</keyword>
<comment type="similarity">
    <text evidence="1">Belongs to the class-I aminoacyl-tRNA synthetase family.</text>
</comment>
<keyword evidence="4" id="KW-0067">ATP-binding</keyword>
<keyword evidence="6" id="KW-0030">Aminoacyl-tRNA synthetase</keyword>
<dbReference type="Gene3D" id="3.40.50.620">
    <property type="entry name" value="HUPs"/>
    <property type="match status" value="1"/>
</dbReference>
<protein>
    <submittedName>
        <fullName evidence="7">Uncharacterized protein</fullName>
    </submittedName>
</protein>
<evidence type="ECO:0000313" key="7">
    <source>
        <dbReference type="EMBL" id="GMH30927.1"/>
    </source>
</evidence>
<dbReference type="GO" id="GO:0006429">
    <property type="term" value="P:leucyl-tRNA aminoacylation"/>
    <property type="evidence" value="ECO:0007669"/>
    <property type="project" value="InterPro"/>
</dbReference>
<name>A0AAD3Y613_NEPGR</name>
<evidence type="ECO:0000256" key="2">
    <source>
        <dbReference type="ARBA" id="ARBA00022598"/>
    </source>
</evidence>
<dbReference type="GO" id="GO:0005524">
    <property type="term" value="F:ATP binding"/>
    <property type="evidence" value="ECO:0007669"/>
    <property type="project" value="UniProtKB-KW"/>
</dbReference>
<dbReference type="PANTHER" id="PTHR45794:SF1">
    <property type="entry name" value="LEUCINE--TRNA LIGASE, CYTOPLASMIC"/>
    <property type="match status" value="1"/>
</dbReference>
<evidence type="ECO:0000256" key="3">
    <source>
        <dbReference type="ARBA" id="ARBA00022741"/>
    </source>
</evidence>
<comment type="caution">
    <text evidence="7">The sequence shown here is derived from an EMBL/GenBank/DDBJ whole genome shotgun (WGS) entry which is preliminary data.</text>
</comment>
<keyword evidence="5" id="KW-0648">Protein biosynthesis</keyword>
<accession>A0AAD3Y613</accession>
<dbReference type="PANTHER" id="PTHR45794">
    <property type="entry name" value="LEUCYL-TRNA SYNTHETASE"/>
    <property type="match status" value="1"/>
</dbReference>
<dbReference type="InterPro" id="IPR014729">
    <property type="entry name" value="Rossmann-like_a/b/a_fold"/>
</dbReference>
<sequence>MLIDGGQAIIYSEPEKRVMSRSGDECIVALTDQWYLTYGESEWKKLTEECLADMNLYSDETRHGFEHTLSWLNQWACSRSFWSRDSHSLGRAVSPWVYCSSAAWRGHVWIESHESRPNDR</sequence>
<dbReference type="AlphaFoldDB" id="A0AAD3Y613"/>